<sequence>AATQSPPPVQERTPSPSFELGLSSFPPLPGAAGNLKPEVKTENSLDNRLSDIVTGAVKDK</sequence>
<feature type="non-terminal residue" evidence="2">
    <location>
        <position position="60"/>
    </location>
</feature>
<dbReference type="EMBL" id="JAMKFB020000024">
    <property type="protein sequence ID" value="KAL0156530.1"/>
    <property type="molecule type" value="Genomic_DNA"/>
</dbReference>
<comment type="caution">
    <text evidence="2">The sequence shown here is derived from an EMBL/GenBank/DDBJ whole genome shotgun (WGS) entry which is preliminary data.</text>
</comment>
<name>A0ABD0N2Z1_CIRMR</name>
<keyword evidence="3" id="KW-1185">Reference proteome</keyword>
<reference evidence="2 3" key="1">
    <citation type="submission" date="2024-05" db="EMBL/GenBank/DDBJ databases">
        <title>Genome sequencing and assembly of Indian major carp, Cirrhinus mrigala (Hamilton, 1822).</title>
        <authorList>
            <person name="Mohindra V."/>
            <person name="Chowdhury L.M."/>
            <person name="Lal K."/>
            <person name="Jena J.K."/>
        </authorList>
    </citation>
    <scope>NUCLEOTIDE SEQUENCE [LARGE SCALE GENOMIC DNA]</scope>
    <source>
        <strain evidence="2">CM1030</strain>
        <tissue evidence="2">Blood</tissue>
    </source>
</reference>
<evidence type="ECO:0000256" key="1">
    <source>
        <dbReference type="SAM" id="MobiDB-lite"/>
    </source>
</evidence>
<evidence type="ECO:0000313" key="2">
    <source>
        <dbReference type="EMBL" id="KAL0156530.1"/>
    </source>
</evidence>
<dbReference type="Proteomes" id="UP001529510">
    <property type="component" value="Unassembled WGS sequence"/>
</dbReference>
<accession>A0ABD0N2Z1</accession>
<organism evidence="2 3">
    <name type="scientific">Cirrhinus mrigala</name>
    <name type="common">Mrigala</name>
    <dbReference type="NCBI Taxonomy" id="683832"/>
    <lineage>
        <taxon>Eukaryota</taxon>
        <taxon>Metazoa</taxon>
        <taxon>Chordata</taxon>
        <taxon>Craniata</taxon>
        <taxon>Vertebrata</taxon>
        <taxon>Euteleostomi</taxon>
        <taxon>Actinopterygii</taxon>
        <taxon>Neopterygii</taxon>
        <taxon>Teleostei</taxon>
        <taxon>Ostariophysi</taxon>
        <taxon>Cypriniformes</taxon>
        <taxon>Cyprinidae</taxon>
        <taxon>Labeoninae</taxon>
        <taxon>Labeonini</taxon>
        <taxon>Cirrhinus</taxon>
    </lineage>
</organism>
<protein>
    <submittedName>
        <fullName evidence="2">Uncharacterized protein</fullName>
    </submittedName>
</protein>
<feature type="non-terminal residue" evidence="2">
    <location>
        <position position="1"/>
    </location>
</feature>
<dbReference type="AlphaFoldDB" id="A0ABD0N2Z1"/>
<evidence type="ECO:0000313" key="3">
    <source>
        <dbReference type="Proteomes" id="UP001529510"/>
    </source>
</evidence>
<proteinExistence type="predicted"/>
<feature type="region of interest" description="Disordered" evidence="1">
    <location>
        <begin position="1"/>
        <end position="22"/>
    </location>
</feature>
<gene>
    <name evidence="2" type="ORF">M9458_047776</name>
</gene>